<dbReference type="eggNOG" id="ENOG5031S7H">
    <property type="taxonomic scope" value="Bacteria"/>
</dbReference>
<evidence type="ECO:0000259" key="3">
    <source>
        <dbReference type="Pfam" id="PF13505"/>
    </source>
</evidence>
<dbReference type="InterPro" id="IPR011250">
    <property type="entry name" value="OMP/PagP_B-barrel"/>
</dbReference>
<feature type="domain" description="Outer membrane protein beta-barrel" evidence="3">
    <location>
        <begin position="8"/>
        <end position="169"/>
    </location>
</feature>
<accession>A0A0U1P6C8</accession>
<evidence type="ECO:0000313" key="5">
    <source>
        <dbReference type="Proteomes" id="UP000030675"/>
    </source>
</evidence>
<dbReference type="HOGENOM" id="CLU_1474222_0_0_6"/>
<name>A0A0U1P6C8_PHOLE</name>
<reference evidence="5" key="1">
    <citation type="submission" date="2012-12" db="EMBL/GenBank/DDBJ databases">
        <title>Genome Sequence of Photobacterium leiognathi lrivu.4.1.</title>
        <authorList>
            <person name="Urbanczyk H."/>
            <person name="Ogura Y."/>
            <person name="Hayashi T."/>
            <person name="Dunlap P.V."/>
        </authorList>
    </citation>
    <scope>NUCLEOTIDE SEQUENCE [LARGE SCALE GENOMIC DNA]</scope>
    <source>
        <strain evidence="5">lrivu.4.1</strain>
    </source>
</reference>
<dbReference type="Gene3D" id="2.40.160.20">
    <property type="match status" value="1"/>
</dbReference>
<keyword evidence="1 2" id="KW-0732">Signal</keyword>
<gene>
    <name evidence="4" type="ORF">PLEI_1784</name>
</gene>
<dbReference type="InterPro" id="IPR027385">
    <property type="entry name" value="Beta-barrel_OMP"/>
</dbReference>
<evidence type="ECO:0000256" key="2">
    <source>
        <dbReference type="SAM" id="SignalP"/>
    </source>
</evidence>
<evidence type="ECO:0000313" key="4">
    <source>
        <dbReference type="EMBL" id="GAD30129.1"/>
    </source>
</evidence>
<dbReference type="Pfam" id="PF13505">
    <property type="entry name" value="OMP_b-brl"/>
    <property type="match status" value="1"/>
</dbReference>
<evidence type="ECO:0000256" key="1">
    <source>
        <dbReference type="ARBA" id="ARBA00022729"/>
    </source>
</evidence>
<sequence length="188" mass="19883">MKKNALSLLVALSVLAPVAAQAAVQLPAGTQEIGVQGNAKLGSGWHADLNGTYGTFVKDNWEVGGTATVRAQDKDDAISAQLGAFTEYNFVNSTNWVPYVGAAAELGALSYDNKNGGDIDAGDKGDNNWALNVKLAAGVKYFINPNVAITSEVNYNIATDDIFSSDGYSSQKAKDSLTNIVFGTRFYF</sequence>
<dbReference type="EMBL" id="DF196819">
    <property type="protein sequence ID" value="GAD30129.1"/>
    <property type="molecule type" value="Genomic_DNA"/>
</dbReference>
<dbReference type="RefSeq" id="WP_008986777.1">
    <property type="nucleotide sequence ID" value="NZ_DF196819.1"/>
</dbReference>
<feature type="chain" id="PRO_5006712535" description="Outer membrane protein beta-barrel domain-containing protein" evidence="2">
    <location>
        <begin position="23"/>
        <end position="188"/>
    </location>
</feature>
<protein>
    <recommendedName>
        <fullName evidence="3">Outer membrane protein beta-barrel domain-containing protein</fullName>
    </recommendedName>
</protein>
<dbReference type="Proteomes" id="UP000030675">
    <property type="component" value="Unassembled WGS sequence"/>
</dbReference>
<dbReference type="AlphaFoldDB" id="A0A0U1P6C8"/>
<organism evidence="4 5">
    <name type="scientific">Photobacterium leiognathi lrivu.4.1</name>
    <dbReference type="NCBI Taxonomy" id="1248232"/>
    <lineage>
        <taxon>Bacteria</taxon>
        <taxon>Pseudomonadati</taxon>
        <taxon>Pseudomonadota</taxon>
        <taxon>Gammaproteobacteria</taxon>
        <taxon>Vibrionales</taxon>
        <taxon>Vibrionaceae</taxon>
        <taxon>Photobacterium</taxon>
    </lineage>
</organism>
<dbReference type="SUPFAM" id="SSF56925">
    <property type="entry name" value="OMPA-like"/>
    <property type="match status" value="1"/>
</dbReference>
<feature type="signal peptide" evidence="2">
    <location>
        <begin position="1"/>
        <end position="22"/>
    </location>
</feature>
<proteinExistence type="predicted"/>